<dbReference type="Pfam" id="PF20060">
    <property type="entry name" value="DUF6459"/>
    <property type="match status" value="1"/>
</dbReference>
<sequence length="156" mass="17591">MSHAYEPRRCRRAACDRVAPARTPRRPVRTPARTPMRRMSVGRCGAPLLAGHRTPAEVHRLAQHMAEVLVGRRAPEVLRGHVTVPVREELRRLRGSMVCAMAPRLTRVFHQPLGEGGMEASAVIDCGGRARVFAFRLRREEGGWVCTRLETDRGRR</sequence>
<evidence type="ECO:0000313" key="4">
    <source>
        <dbReference type="Proteomes" id="UP001585053"/>
    </source>
</evidence>
<dbReference type="EMBL" id="WWHY01000001">
    <property type="protein sequence ID" value="MYR35161.1"/>
    <property type="molecule type" value="Genomic_DNA"/>
</dbReference>
<accession>A0A7K2IYV6</accession>
<dbReference type="EMBL" id="JAYMRS010000001">
    <property type="protein sequence ID" value="MFB8766573.1"/>
    <property type="molecule type" value="Genomic_DNA"/>
</dbReference>
<reference evidence="2 3" key="1">
    <citation type="journal article" date="2019" name="Nat. Commun.">
        <title>The antimicrobial potential of Streptomyces from insect microbiomes.</title>
        <authorList>
            <person name="Chevrette M.G."/>
            <person name="Carlson C.M."/>
            <person name="Ortega H.E."/>
            <person name="Thomas C."/>
            <person name="Ananiev G.E."/>
            <person name="Barns K.J."/>
            <person name="Book A.J."/>
            <person name="Cagnazzo J."/>
            <person name="Carlos C."/>
            <person name="Flanigan W."/>
            <person name="Grubbs K.J."/>
            <person name="Horn H.A."/>
            <person name="Hoffmann F.M."/>
            <person name="Klassen J.L."/>
            <person name="Knack J.J."/>
            <person name="Lewin G.R."/>
            <person name="McDonald B.R."/>
            <person name="Muller L."/>
            <person name="Melo W.G.P."/>
            <person name="Pinto-Tomas A.A."/>
            <person name="Schmitz A."/>
            <person name="Wendt-Pienkowski E."/>
            <person name="Wildman S."/>
            <person name="Zhao M."/>
            <person name="Zhang F."/>
            <person name="Bugni T.S."/>
            <person name="Andes D.R."/>
            <person name="Pupo M.T."/>
            <person name="Currie C.R."/>
        </authorList>
    </citation>
    <scope>NUCLEOTIDE SEQUENCE [LARGE SCALE GENOMIC DNA]</scope>
    <source>
        <strain evidence="2 3">SID5840</strain>
    </source>
</reference>
<comment type="caution">
    <text evidence="2">The sequence shown here is derived from an EMBL/GenBank/DDBJ whole genome shotgun (WGS) entry which is preliminary data.</text>
</comment>
<evidence type="ECO:0000313" key="1">
    <source>
        <dbReference type="EMBL" id="MFB8766573.1"/>
    </source>
</evidence>
<gene>
    <name evidence="2" type="ORF">GTW20_23590</name>
    <name evidence="1" type="ORF">VSQ78_02590</name>
</gene>
<evidence type="ECO:0000313" key="2">
    <source>
        <dbReference type="EMBL" id="MYR35161.1"/>
    </source>
</evidence>
<dbReference type="AlphaFoldDB" id="A0A7K2IYV6"/>
<reference evidence="1 4" key="2">
    <citation type="submission" date="2024-01" db="EMBL/GenBank/DDBJ databases">
        <title>Genome mining of biosynthetic gene clusters to explore secondary metabolites of Streptomyces sp.</title>
        <authorList>
            <person name="Baig A."/>
            <person name="Ajitkumar Shintre N."/>
            <person name="Kumar H."/>
            <person name="Anbarasu A."/>
            <person name="Ramaiah S."/>
        </authorList>
    </citation>
    <scope>NUCLEOTIDE SEQUENCE [LARGE SCALE GENOMIC DNA]</scope>
    <source>
        <strain evidence="1 4">A01</strain>
    </source>
</reference>
<dbReference type="RefSeq" id="WP_017534749.1">
    <property type="nucleotide sequence ID" value="NZ_BAZE01000002.1"/>
</dbReference>
<dbReference type="GeneID" id="91390404"/>
<organism evidence="2 3">
    <name type="scientific">Nocardiopsis alba</name>
    <dbReference type="NCBI Taxonomy" id="53437"/>
    <lineage>
        <taxon>Bacteria</taxon>
        <taxon>Bacillati</taxon>
        <taxon>Actinomycetota</taxon>
        <taxon>Actinomycetes</taxon>
        <taxon>Streptosporangiales</taxon>
        <taxon>Nocardiopsidaceae</taxon>
        <taxon>Nocardiopsis</taxon>
    </lineage>
</organism>
<dbReference type="InterPro" id="IPR045596">
    <property type="entry name" value="DUF6459"/>
</dbReference>
<dbReference type="Proteomes" id="UP000467124">
    <property type="component" value="Unassembled WGS sequence"/>
</dbReference>
<keyword evidence="4" id="KW-1185">Reference proteome</keyword>
<name>A0A7K2IYV6_9ACTN</name>
<proteinExistence type="predicted"/>
<protein>
    <submittedName>
        <fullName evidence="1">Rv3235 family protein</fullName>
    </submittedName>
</protein>
<dbReference type="Proteomes" id="UP001585053">
    <property type="component" value="Unassembled WGS sequence"/>
</dbReference>
<evidence type="ECO:0000313" key="3">
    <source>
        <dbReference type="Proteomes" id="UP000467124"/>
    </source>
</evidence>